<name>A0A8X6V3K0_TRICX</name>
<sequence length="71" mass="7997">MVGNEIIRQHSPILSTLGNSILPTIFRNKTKLPVRLINTTNEWRLVKGPKTTSLRVKGDIVDVSNELDNED</sequence>
<organism evidence="1 2">
    <name type="scientific">Trichonephila clavipes</name>
    <name type="common">Golden silk orbweaver</name>
    <name type="synonym">Nephila clavipes</name>
    <dbReference type="NCBI Taxonomy" id="2585209"/>
    <lineage>
        <taxon>Eukaryota</taxon>
        <taxon>Metazoa</taxon>
        <taxon>Ecdysozoa</taxon>
        <taxon>Arthropoda</taxon>
        <taxon>Chelicerata</taxon>
        <taxon>Arachnida</taxon>
        <taxon>Araneae</taxon>
        <taxon>Araneomorphae</taxon>
        <taxon>Entelegynae</taxon>
        <taxon>Araneoidea</taxon>
        <taxon>Nephilidae</taxon>
        <taxon>Trichonephila</taxon>
    </lineage>
</organism>
<proteinExistence type="predicted"/>
<protein>
    <submittedName>
        <fullName evidence="1">Uncharacterized protein</fullName>
    </submittedName>
</protein>
<evidence type="ECO:0000313" key="1">
    <source>
        <dbReference type="EMBL" id="GFX91889.1"/>
    </source>
</evidence>
<accession>A0A8X6V3K0</accession>
<evidence type="ECO:0000313" key="2">
    <source>
        <dbReference type="Proteomes" id="UP000887159"/>
    </source>
</evidence>
<comment type="caution">
    <text evidence="1">The sequence shown here is derived from an EMBL/GenBank/DDBJ whole genome shotgun (WGS) entry which is preliminary data.</text>
</comment>
<gene>
    <name evidence="1" type="ORF">TNCV_3577191</name>
</gene>
<dbReference type="EMBL" id="BMAU01021137">
    <property type="protein sequence ID" value="GFX91889.1"/>
    <property type="molecule type" value="Genomic_DNA"/>
</dbReference>
<keyword evidence="2" id="KW-1185">Reference proteome</keyword>
<dbReference type="Proteomes" id="UP000887159">
    <property type="component" value="Unassembled WGS sequence"/>
</dbReference>
<dbReference type="AlphaFoldDB" id="A0A8X6V3K0"/>
<reference evidence="1" key="1">
    <citation type="submission" date="2020-08" db="EMBL/GenBank/DDBJ databases">
        <title>Multicomponent nature underlies the extraordinary mechanical properties of spider dragline silk.</title>
        <authorList>
            <person name="Kono N."/>
            <person name="Nakamura H."/>
            <person name="Mori M."/>
            <person name="Yoshida Y."/>
            <person name="Ohtoshi R."/>
            <person name="Malay A.D."/>
            <person name="Moran D.A.P."/>
            <person name="Tomita M."/>
            <person name="Numata K."/>
            <person name="Arakawa K."/>
        </authorList>
    </citation>
    <scope>NUCLEOTIDE SEQUENCE</scope>
</reference>